<dbReference type="Proteomes" id="UP000075880">
    <property type="component" value="Unassembled WGS sequence"/>
</dbReference>
<keyword evidence="2" id="KW-1185">Reference proteome</keyword>
<name>A0AAG5D4N2_ANOAO</name>
<accession>A0AAG5D4N2</accession>
<evidence type="ECO:0000313" key="2">
    <source>
        <dbReference type="Proteomes" id="UP000075880"/>
    </source>
</evidence>
<proteinExistence type="predicted"/>
<reference evidence="1" key="1">
    <citation type="submission" date="2024-04" db="UniProtKB">
        <authorList>
            <consortium name="EnsemblMetazoa"/>
        </authorList>
    </citation>
    <scope>IDENTIFICATION</scope>
    <source>
        <strain evidence="1">EBRO</strain>
    </source>
</reference>
<dbReference type="EnsemblMetazoa" id="ENSAATROPT006138">
    <property type="protein sequence ID" value="ENSAATROPP005588"/>
    <property type="gene ID" value="ENSAATROPG004968"/>
</dbReference>
<organism evidence="1 2">
    <name type="scientific">Anopheles atroparvus</name>
    <name type="common">European mosquito</name>
    <dbReference type="NCBI Taxonomy" id="41427"/>
    <lineage>
        <taxon>Eukaryota</taxon>
        <taxon>Metazoa</taxon>
        <taxon>Ecdysozoa</taxon>
        <taxon>Arthropoda</taxon>
        <taxon>Hexapoda</taxon>
        <taxon>Insecta</taxon>
        <taxon>Pterygota</taxon>
        <taxon>Neoptera</taxon>
        <taxon>Endopterygota</taxon>
        <taxon>Diptera</taxon>
        <taxon>Nematocera</taxon>
        <taxon>Culicoidea</taxon>
        <taxon>Culicidae</taxon>
        <taxon>Anophelinae</taxon>
        <taxon>Anopheles</taxon>
    </lineage>
</organism>
<evidence type="ECO:0000313" key="1">
    <source>
        <dbReference type="EnsemblMetazoa" id="ENSAATROPP005588"/>
    </source>
</evidence>
<sequence>MVTLTRTPHCSPVSRLLKRAFVTGSQDDIEEHLATRSSLISARLCPSATHSSPGTTVRVTNDTKSSKIVLQRCNSVERGGNGCKKNQPEPQSRLQLCCVTRRDVVLDLFFFLLLLRTSCSPCQAKPRAFYSVSMW</sequence>
<dbReference type="AlphaFoldDB" id="A0AAG5D4N2"/>
<protein>
    <submittedName>
        <fullName evidence="1">Uncharacterized protein</fullName>
    </submittedName>
</protein>